<evidence type="ECO:0000259" key="13">
    <source>
        <dbReference type="SMART" id="SM00499"/>
    </source>
</evidence>
<sequence>MALGFRFPLFCILFALLAAAISAAHSAPTPGVDCSSLVLEMADCLPYVTEGGTAAKPNGQCCSGLKTVLKTDADCLCEAFKNSAQLGVTLNLTKALALPTACHVSAPSVSNCALSGGAAPAFSPLAAVSPSPAAVAPAAGGGVNEAAPAPSPGGGNSGSYALAVSTELLLFTTVIAVSYALF</sequence>
<keyword evidence="5" id="KW-0336">GPI-anchor</keyword>
<evidence type="ECO:0000256" key="10">
    <source>
        <dbReference type="ARBA" id="ARBA00023288"/>
    </source>
</evidence>
<keyword evidence="10" id="KW-0449">Lipoprotein</keyword>
<dbReference type="GO" id="GO:0005886">
    <property type="term" value="C:plasma membrane"/>
    <property type="evidence" value="ECO:0007669"/>
    <property type="project" value="UniProtKB-SubCell"/>
</dbReference>
<organism evidence="14 15">
    <name type="scientific">Erythranthe guttata</name>
    <name type="common">Yellow monkey flower</name>
    <name type="synonym">Mimulus guttatus</name>
    <dbReference type="NCBI Taxonomy" id="4155"/>
    <lineage>
        <taxon>Eukaryota</taxon>
        <taxon>Viridiplantae</taxon>
        <taxon>Streptophyta</taxon>
        <taxon>Embryophyta</taxon>
        <taxon>Tracheophyta</taxon>
        <taxon>Spermatophyta</taxon>
        <taxon>Magnoliopsida</taxon>
        <taxon>eudicotyledons</taxon>
        <taxon>Gunneridae</taxon>
        <taxon>Pentapetalae</taxon>
        <taxon>asterids</taxon>
        <taxon>lamiids</taxon>
        <taxon>Lamiales</taxon>
        <taxon>Phrymaceae</taxon>
        <taxon>Erythranthe</taxon>
    </lineage>
</organism>
<evidence type="ECO:0000256" key="5">
    <source>
        <dbReference type="ARBA" id="ARBA00022622"/>
    </source>
</evidence>
<keyword evidence="8" id="KW-1015">Disulfide bond</keyword>
<feature type="domain" description="Bifunctional inhibitor/plant lipid transfer protein/seed storage helical" evidence="13">
    <location>
        <begin position="34"/>
        <end position="112"/>
    </location>
</feature>
<proteinExistence type="inferred from homology"/>
<keyword evidence="7" id="KW-0446">Lipid-binding</keyword>
<dbReference type="STRING" id="4155.A0A022PSN0"/>
<dbReference type="PANTHER" id="PTHR33044">
    <property type="entry name" value="BIFUNCTIONAL INHIBITOR/LIPID-TRANSFER PROTEIN/SEED STORAGE 2S ALBUMIN SUPERFAMILY PROTEIN-RELATED"/>
    <property type="match status" value="1"/>
</dbReference>
<name>A0A022PSN0_ERYGU</name>
<dbReference type="OrthoDB" id="659547at2759"/>
<dbReference type="Pfam" id="PF14368">
    <property type="entry name" value="LTP_2"/>
    <property type="match status" value="1"/>
</dbReference>
<comment type="subcellular location">
    <subcellularLocation>
        <location evidence="1">Cell membrane</location>
        <topology evidence="1">Lipid-anchor</topology>
        <topology evidence="1">GPI-anchor</topology>
    </subcellularLocation>
</comment>
<dbReference type="InterPro" id="IPR000528">
    <property type="entry name" value="Plant_nsLTP"/>
</dbReference>
<dbReference type="InterPro" id="IPR036312">
    <property type="entry name" value="Bifun_inhib/LTP/seed_sf"/>
</dbReference>
<dbReference type="GO" id="GO:0008289">
    <property type="term" value="F:lipid binding"/>
    <property type="evidence" value="ECO:0007669"/>
    <property type="project" value="UniProtKB-KW"/>
</dbReference>
<feature type="signal peptide" evidence="12">
    <location>
        <begin position="1"/>
        <end position="26"/>
    </location>
</feature>
<evidence type="ECO:0000256" key="3">
    <source>
        <dbReference type="ARBA" id="ARBA00022448"/>
    </source>
</evidence>
<keyword evidence="4" id="KW-1003">Cell membrane</keyword>
<evidence type="ECO:0000256" key="2">
    <source>
        <dbReference type="ARBA" id="ARBA00009748"/>
    </source>
</evidence>
<evidence type="ECO:0000256" key="1">
    <source>
        <dbReference type="ARBA" id="ARBA00004609"/>
    </source>
</evidence>
<dbReference type="GO" id="GO:0098552">
    <property type="term" value="C:side of membrane"/>
    <property type="evidence" value="ECO:0007669"/>
    <property type="project" value="UniProtKB-KW"/>
</dbReference>
<evidence type="ECO:0000256" key="6">
    <source>
        <dbReference type="ARBA" id="ARBA00022729"/>
    </source>
</evidence>
<evidence type="ECO:0000256" key="11">
    <source>
        <dbReference type="SAM" id="Phobius"/>
    </source>
</evidence>
<evidence type="ECO:0000313" key="14">
    <source>
        <dbReference type="EMBL" id="EYU18499.1"/>
    </source>
</evidence>
<feature type="chain" id="PRO_5001506632" description="Bifunctional inhibitor/plant lipid transfer protein/seed storage helical domain-containing protein" evidence="12">
    <location>
        <begin position="27"/>
        <end position="182"/>
    </location>
</feature>
<evidence type="ECO:0000313" key="15">
    <source>
        <dbReference type="Proteomes" id="UP000030748"/>
    </source>
</evidence>
<dbReference type="OMA" id="LCQVFQG"/>
<keyword evidence="11" id="KW-1133">Transmembrane helix</keyword>
<accession>A0A022PSN0</accession>
<evidence type="ECO:0000256" key="8">
    <source>
        <dbReference type="ARBA" id="ARBA00023157"/>
    </source>
</evidence>
<dbReference type="eggNOG" id="ENOG502S1ZN">
    <property type="taxonomic scope" value="Eukaryota"/>
</dbReference>
<evidence type="ECO:0000256" key="12">
    <source>
        <dbReference type="SAM" id="SignalP"/>
    </source>
</evidence>
<keyword evidence="9" id="KW-0325">Glycoprotein</keyword>
<dbReference type="Proteomes" id="UP000030748">
    <property type="component" value="Unassembled WGS sequence"/>
</dbReference>
<dbReference type="Gene3D" id="1.10.110.10">
    <property type="entry name" value="Plant lipid-transfer and hydrophobic proteins"/>
    <property type="match status" value="1"/>
</dbReference>
<dbReference type="SMART" id="SM00499">
    <property type="entry name" value="AAI"/>
    <property type="match status" value="1"/>
</dbReference>
<keyword evidence="3" id="KW-0813">Transport</keyword>
<keyword evidence="15" id="KW-1185">Reference proteome</keyword>
<dbReference type="EMBL" id="KI632331">
    <property type="protein sequence ID" value="EYU18499.1"/>
    <property type="molecule type" value="Genomic_DNA"/>
</dbReference>
<dbReference type="GO" id="GO:0006869">
    <property type="term" value="P:lipid transport"/>
    <property type="evidence" value="ECO:0007669"/>
    <property type="project" value="InterPro"/>
</dbReference>
<keyword evidence="11" id="KW-0812">Transmembrane</keyword>
<evidence type="ECO:0000256" key="4">
    <source>
        <dbReference type="ARBA" id="ARBA00022475"/>
    </source>
</evidence>
<gene>
    <name evidence="14" type="ORF">MIMGU_mgv1a014671mg</name>
</gene>
<dbReference type="InterPro" id="IPR016140">
    <property type="entry name" value="Bifunc_inhib/LTP/seed_store"/>
</dbReference>
<dbReference type="SUPFAM" id="SSF47699">
    <property type="entry name" value="Bifunctional inhibitor/lipid-transfer protein/seed storage 2S albumin"/>
    <property type="match status" value="1"/>
</dbReference>
<dbReference type="FunFam" id="1.10.110.10:FF:000001">
    <property type="entry name" value="Bifunctional inhibitor/lipid-transfer protein/seed storage 2S albumin superfamily protein"/>
    <property type="match status" value="1"/>
</dbReference>
<feature type="transmembrane region" description="Helical" evidence="11">
    <location>
        <begin position="160"/>
        <end position="181"/>
    </location>
</feature>
<reference evidence="14 15" key="1">
    <citation type="journal article" date="2013" name="Proc. Natl. Acad. Sci. U.S.A.">
        <title>Fine-scale variation in meiotic recombination in Mimulus inferred from population shotgun sequencing.</title>
        <authorList>
            <person name="Hellsten U."/>
            <person name="Wright K.M."/>
            <person name="Jenkins J."/>
            <person name="Shu S."/>
            <person name="Yuan Y."/>
            <person name="Wessler S.R."/>
            <person name="Schmutz J."/>
            <person name="Willis J.H."/>
            <person name="Rokhsar D.S."/>
        </authorList>
    </citation>
    <scope>NUCLEOTIDE SEQUENCE [LARGE SCALE GENOMIC DNA]</scope>
    <source>
        <strain evidence="15">cv. DUN x IM62</strain>
    </source>
</reference>
<keyword evidence="11" id="KW-0472">Membrane</keyword>
<evidence type="ECO:0000256" key="7">
    <source>
        <dbReference type="ARBA" id="ARBA00023121"/>
    </source>
</evidence>
<evidence type="ECO:0000256" key="9">
    <source>
        <dbReference type="ARBA" id="ARBA00023180"/>
    </source>
</evidence>
<dbReference type="InterPro" id="IPR043325">
    <property type="entry name" value="LTSS"/>
</dbReference>
<dbReference type="AlphaFoldDB" id="A0A022PSN0"/>
<keyword evidence="6 12" id="KW-0732">Signal</keyword>
<dbReference type="PRINTS" id="PR00382">
    <property type="entry name" value="LIPIDTRNSFER"/>
</dbReference>
<protein>
    <recommendedName>
        <fullName evidence="13">Bifunctional inhibitor/plant lipid transfer protein/seed storage helical domain-containing protein</fullName>
    </recommendedName>
</protein>
<dbReference type="KEGG" id="egt:105949688"/>
<dbReference type="CDD" id="cd00010">
    <property type="entry name" value="AAI_LTSS"/>
    <property type="match status" value="1"/>
</dbReference>
<comment type="similarity">
    <text evidence="2">Belongs to the plant LTP family.</text>
</comment>